<dbReference type="EMBL" id="BTSY01000004">
    <property type="protein sequence ID" value="GMT25994.1"/>
    <property type="molecule type" value="Genomic_DNA"/>
</dbReference>
<organism evidence="1 2">
    <name type="scientific">Pristionchus fissidentatus</name>
    <dbReference type="NCBI Taxonomy" id="1538716"/>
    <lineage>
        <taxon>Eukaryota</taxon>
        <taxon>Metazoa</taxon>
        <taxon>Ecdysozoa</taxon>
        <taxon>Nematoda</taxon>
        <taxon>Chromadorea</taxon>
        <taxon>Rhabditida</taxon>
        <taxon>Rhabditina</taxon>
        <taxon>Diplogasteromorpha</taxon>
        <taxon>Diplogasteroidea</taxon>
        <taxon>Neodiplogasteridae</taxon>
        <taxon>Pristionchus</taxon>
    </lineage>
</organism>
<proteinExistence type="predicted"/>
<accession>A0AAV5W5G2</accession>
<name>A0AAV5W5G2_9BILA</name>
<feature type="non-terminal residue" evidence="1">
    <location>
        <position position="68"/>
    </location>
</feature>
<dbReference type="Proteomes" id="UP001432322">
    <property type="component" value="Unassembled WGS sequence"/>
</dbReference>
<sequence length="68" mass="7962">DMICSKEGWSKTFKKDSVYLKFTPNDLTNRKIKATCVQNKCLDRVIDVCKGETGDYCKEPDYLTEKYR</sequence>
<evidence type="ECO:0000313" key="1">
    <source>
        <dbReference type="EMBL" id="GMT25994.1"/>
    </source>
</evidence>
<reference evidence="1" key="1">
    <citation type="submission" date="2023-10" db="EMBL/GenBank/DDBJ databases">
        <title>Genome assembly of Pristionchus species.</title>
        <authorList>
            <person name="Yoshida K."/>
            <person name="Sommer R.J."/>
        </authorList>
    </citation>
    <scope>NUCLEOTIDE SEQUENCE</scope>
    <source>
        <strain evidence="1">RS5133</strain>
    </source>
</reference>
<dbReference type="AlphaFoldDB" id="A0AAV5W5G2"/>
<feature type="non-terminal residue" evidence="1">
    <location>
        <position position="1"/>
    </location>
</feature>
<keyword evidence="2" id="KW-1185">Reference proteome</keyword>
<gene>
    <name evidence="1" type="ORF">PFISCL1PPCAC_17291</name>
</gene>
<comment type="caution">
    <text evidence="1">The sequence shown here is derived from an EMBL/GenBank/DDBJ whole genome shotgun (WGS) entry which is preliminary data.</text>
</comment>
<protein>
    <submittedName>
        <fullName evidence="1">Uncharacterized protein</fullName>
    </submittedName>
</protein>
<evidence type="ECO:0000313" key="2">
    <source>
        <dbReference type="Proteomes" id="UP001432322"/>
    </source>
</evidence>